<sequence length="53" mass="6064">MPTLLEQLYAYDPDWRENIASDPLEAAVEIGLLEPDVLDDTDYKPLNFHDGED</sequence>
<protein>
    <submittedName>
        <fullName evidence="1">Uncharacterized protein</fullName>
    </submittedName>
</protein>
<dbReference type="AlphaFoldDB" id="A0A0F9A6K3"/>
<name>A0A0F9A6K3_9ZZZZ</name>
<accession>A0A0F9A6K3</accession>
<dbReference type="EMBL" id="LAZR01059435">
    <property type="protein sequence ID" value="KKK67791.1"/>
    <property type="molecule type" value="Genomic_DNA"/>
</dbReference>
<gene>
    <name evidence="1" type="ORF">LCGC14_2950550</name>
</gene>
<evidence type="ECO:0000313" key="1">
    <source>
        <dbReference type="EMBL" id="KKK67791.1"/>
    </source>
</evidence>
<proteinExistence type="predicted"/>
<reference evidence="1" key="1">
    <citation type="journal article" date="2015" name="Nature">
        <title>Complex archaea that bridge the gap between prokaryotes and eukaryotes.</title>
        <authorList>
            <person name="Spang A."/>
            <person name="Saw J.H."/>
            <person name="Jorgensen S.L."/>
            <person name="Zaremba-Niedzwiedzka K."/>
            <person name="Martijn J."/>
            <person name="Lind A.E."/>
            <person name="van Eijk R."/>
            <person name="Schleper C."/>
            <person name="Guy L."/>
            <person name="Ettema T.J."/>
        </authorList>
    </citation>
    <scope>NUCLEOTIDE SEQUENCE</scope>
</reference>
<comment type="caution">
    <text evidence="1">The sequence shown here is derived from an EMBL/GenBank/DDBJ whole genome shotgun (WGS) entry which is preliminary data.</text>
</comment>
<organism evidence="1">
    <name type="scientific">marine sediment metagenome</name>
    <dbReference type="NCBI Taxonomy" id="412755"/>
    <lineage>
        <taxon>unclassified sequences</taxon>
        <taxon>metagenomes</taxon>
        <taxon>ecological metagenomes</taxon>
    </lineage>
</organism>